<comment type="similarity">
    <text evidence="1">Belongs to the FPP family.</text>
</comment>
<dbReference type="EMBL" id="CAMAPF010000008">
    <property type="protein sequence ID" value="CAH9058233.1"/>
    <property type="molecule type" value="Genomic_DNA"/>
</dbReference>
<reference evidence="6" key="1">
    <citation type="submission" date="2022-07" db="EMBL/GenBank/DDBJ databases">
        <authorList>
            <person name="Macas J."/>
            <person name="Novak P."/>
            <person name="Neumann P."/>
        </authorList>
    </citation>
    <scope>NUCLEOTIDE SEQUENCE</scope>
</reference>
<organism evidence="6 7">
    <name type="scientific">Cuscuta epithymum</name>
    <dbReference type="NCBI Taxonomy" id="186058"/>
    <lineage>
        <taxon>Eukaryota</taxon>
        <taxon>Viridiplantae</taxon>
        <taxon>Streptophyta</taxon>
        <taxon>Embryophyta</taxon>
        <taxon>Tracheophyta</taxon>
        <taxon>Spermatophyta</taxon>
        <taxon>Magnoliopsida</taxon>
        <taxon>eudicotyledons</taxon>
        <taxon>Gunneridae</taxon>
        <taxon>Pentapetalae</taxon>
        <taxon>asterids</taxon>
        <taxon>lamiids</taxon>
        <taxon>Solanales</taxon>
        <taxon>Convolvulaceae</taxon>
        <taxon>Cuscuteae</taxon>
        <taxon>Cuscuta</taxon>
        <taxon>Cuscuta subgen. Cuscuta</taxon>
    </lineage>
</organism>
<feature type="region of interest" description="Disordered" evidence="4">
    <location>
        <begin position="1"/>
        <end position="67"/>
    </location>
</feature>
<gene>
    <name evidence="5" type="ORF">CEPIT_LOCUS1208</name>
    <name evidence="6" type="ORF">CEPIT_LOCUS25097</name>
</gene>
<evidence type="ECO:0000256" key="3">
    <source>
        <dbReference type="SAM" id="Coils"/>
    </source>
</evidence>
<evidence type="ECO:0000313" key="5">
    <source>
        <dbReference type="EMBL" id="CAH9058233.1"/>
    </source>
</evidence>
<evidence type="ECO:0000256" key="1">
    <source>
        <dbReference type="ARBA" id="ARBA00005921"/>
    </source>
</evidence>
<dbReference type="PANTHER" id="PTHR31580">
    <property type="entry name" value="FILAMENT-LIKE PLANT PROTEIN 4"/>
    <property type="match status" value="1"/>
</dbReference>
<evidence type="ECO:0000256" key="2">
    <source>
        <dbReference type="ARBA" id="ARBA00023054"/>
    </source>
</evidence>
<keyword evidence="7" id="KW-1185">Reference proteome</keyword>
<sequence length="536" mass="60637">MEKRSWLWRKRSADKVPSGETESSGSISSHSERFSDDQVIPNHTIQSPEVTSKSTSNDEEHNETVKSLSAKLSEALLNIRAKEDLVKQHSKVAEEAVSGWEKAEAEVLVLKKQVEAATEKNTVLEHRTTQLDGALKECLRQLRQTREDHEEKILEAICTTSSQWESTKSQLEKQLSELQSQLETARSEAVMSNLAAETASRQRLESVKRANKLEGECRMLKALAAKTSSPSSAASTDSKSDRVSGIENVVNRSGKSDSARTSELNLMDDFLEMERIASSHENRANASIMNRTNEGEEKLQNLEAEKAKLEMELNRCQFHLKKSNGQLKDTERKLVEVRAELALANKMFKQSVEKTEKEVVELRNKLDTAQKGKKTIEAELEDTKLELKKSMERLEEAEAKFLEIHTQLEKANGTKCAVESELKDSNAMREELEFRLKGAEFEMQKLQSRVCSLEEEVKKEQRISEEAIAKLKKLESLHLEQTFQIQKAGNIADLKFDKERELAVAATRFEECKKTIASIGRQLETFSIFEDSTICS</sequence>
<accession>A0AAV0EHU0</accession>
<dbReference type="Pfam" id="PF05911">
    <property type="entry name" value="FPP"/>
    <property type="match status" value="2"/>
</dbReference>
<proteinExistence type="inferred from homology"/>
<feature type="compositionally biased region" description="Low complexity" evidence="4">
    <location>
        <begin position="224"/>
        <end position="237"/>
    </location>
</feature>
<feature type="compositionally biased region" description="Polar residues" evidence="4">
    <location>
        <begin position="41"/>
        <end position="55"/>
    </location>
</feature>
<comment type="caution">
    <text evidence="6">The sequence shown here is derived from an EMBL/GenBank/DDBJ whole genome shotgun (WGS) entry which is preliminary data.</text>
</comment>
<name>A0AAV0EHU0_9ASTE</name>
<feature type="compositionally biased region" description="Basic residues" evidence="4">
    <location>
        <begin position="1"/>
        <end position="12"/>
    </location>
</feature>
<feature type="compositionally biased region" description="Low complexity" evidence="4">
    <location>
        <begin position="18"/>
        <end position="29"/>
    </location>
</feature>
<evidence type="ECO:0000313" key="6">
    <source>
        <dbReference type="EMBL" id="CAH9123283.1"/>
    </source>
</evidence>
<keyword evidence="2 3" id="KW-0175">Coiled coil</keyword>
<dbReference type="AlphaFoldDB" id="A0AAV0EHU0"/>
<dbReference type="Proteomes" id="UP001152523">
    <property type="component" value="Unassembled WGS sequence"/>
</dbReference>
<evidence type="ECO:0000313" key="7">
    <source>
        <dbReference type="Proteomes" id="UP001152523"/>
    </source>
</evidence>
<protein>
    <recommendedName>
        <fullName evidence="8">Filament-like plant protein 3</fullName>
    </recommendedName>
</protein>
<feature type="region of interest" description="Disordered" evidence="4">
    <location>
        <begin position="224"/>
        <end position="260"/>
    </location>
</feature>
<feature type="coiled-coil region" evidence="3">
    <location>
        <begin position="100"/>
        <end position="188"/>
    </location>
</feature>
<dbReference type="PANTHER" id="PTHR31580:SF49">
    <property type="entry name" value="FILAMENT-LIKE PLANT PROTEIN 3"/>
    <property type="match status" value="1"/>
</dbReference>
<evidence type="ECO:0008006" key="8">
    <source>
        <dbReference type="Google" id="ProtNLM"/>
    </source>
</evidence>
<dbReference type="InterPro" id="IPR008587">
    <property type="entry name" value="FPP_plant"/>
</dbReference>
<evidence type="ECO:0000256" key="4">
    <source>
        <dbReference type="SAM" id="MobiDB-lite"/>
    </source>
</evidence>
<dbReference type="EMBL" id="CAMAPF010000930">
    <property type="protein sequence ID" value="CAH9123283.1"/>
    <property type="molecule type" value="Genomic_DNA"/>
</dbReference>
<feature type="coiled-coil region" evidence="3">
    <location>
        <begin position="285"/>
        <end position="477"/>
    </location>
</feature>